<keyword evidence="5" id="KW-0460">Magnesium</keyword>
<evidence type="ECO:0000256" key="5">
    <source>
        <dbReference type="ARBA" id="ARBA00022842"/>
    </source>
</evidence>
<dbReference type="InterPro" id="IPR006544">
    <property type="entry name" value="P-type_TPase_V"/>
</dbReference>
<name>A0A2H3DCS7_ARMGA</name>
<evidence type="ECO:0000256" key="2">
    <source>
        <dbReference type="ARBA" id="ARBA00022723"/>
    </source>
</evidence>
<dbReference type="OMA" id="WWGLASA"/>
<keyword evidence="4" id="KW-0067">ATP-binding</keyword>
<dbReference type="PANTHER" id="PTHR45630:SF7">
    <property type="entry name" value="ENDOPLASMIC RETICULUM TRANSMEMBRANE HELIX TRANSLOCASE"/>
    <property type="match status" value="1"/>
</dbReference>
<dbReference type="Proteomes" id="UP000217790">
    <property type="component" value="Unassembled WGS sequence"/>
</dbReference>
<comment type="subcellular location">
    <subcellularLocation>
        <location evidence="1">Membrane</location>
        <topology evidence="1">Multi-pass membrane protein</topology>
    </subcellularLocation>
</comment>
<dbReference type="STRING" id="47427.A0A2H3DCS7"/>
<dbReference type="AlphaFoldDB" id="A0A2H3DCS7"/>
<dbReference type="GO" id="GO:0005524">
    <property type="term" value="F:ATP binding"/>
    <property type="evidence" value="ECO:0007669"/>
    <property type="project" value="UniProtKB-KW"/>
</dbReference>
<accession>A0A2H3DCS7</accession>
<organism evidence="9 10">
    <name type="scientific">Armillaria gallica</name>
    <name type="common">Bulbous honey fungus</name>
    <name type="synonym">Armillaria bulbosa</name>
    <dbReference type="NCBI Taxonomy" id="47427"/>
    <lineage>
        <taxon>Eukaryota</taxon>
        <taxon>Fungi</taxon>
        <taxon>Dikarya</taxon>
        <taxon>Basidiomycota</taxon>
        <taxon>Agaricomycotina</taxon>
        <taxon>Agaricomycetes</taxon>
        <taxon>Agaricomycetidae</taxon>
        <taxon>Agaricales</taxon>
        <taxon>Marasmiineae</taxon>
        <taxon>Physalacriaceae</taxon>
        <taxon>Armillaria</taxon>
    </lineage>
</organism>
<keyword evidence="6" id="KW-1278">Translocase</keyword>
<evidence type="ECO:0000256" key="1">
    <source>
        <dbReference type="ARBA" id="ARBA00004141"/>
    </source>
</evidence>
<evidence type="ECO:0000313" key="10">
    <source>
        <dbReference type="Proteomes" id="UP000217790"/>
    </source>
</evidence>
<evidence type="ECO:0000256" key="7">
    <source>
        <dbReference type="SAM" id="MobiDB-lite"/>
    </source>
</evidence>
<keyword evidence="8" id="KW-1133">Transmembrane helix</keyword>
<dbReference type="PANTHER" id="PTHR45630">
    <property type="entry name" value="CATION-TRANSPORTING ATPASE-RELATED"/>
    <property type="match status" value="1"/>
</dbReference>
<keyword evidence="8" id="KW-0472">Membrane</keyword>
<dbReference type="GO" id="GO:0046872">
    <property type="term" value="F:metal ion binding"/>
    <property type="evidence" value="ECO:0007669"/>
    <property type="project" value="UniProtKB-KW"/>
</dbReference>
<dbReference type="GO" id="GO:0005789">
    <property type="term" value="C:endoplasmic reticulum membrane"/>
    <property type="evidence" value="ECO:0007669"/>
    <property type="project" value="TreeGrafter"/>
</dbReference>
<keyword evidence="3" id="KW-0547">Nucleotide-binding</keyword>
<feature type="region of interest" description="Disordered" evidence="7">
    <location>
        <begin position="159"/>
        <end position="178"/>
    </location>
</feature>
<dbReference type="GO" id="GO:0015662">
    <property type="term" value="F:P-type ion transporter activity"/>
    <property type="evidence" value="ECO:0007669"/>
    <property type="project" value="TreeGrafter"/>
</dbReference>
<keyword evidence="2" id="KW-0479">Metal-binding</keyword>
<feature type="transmembrane region" description="Helical" evidence="8">
    <location>
        <begin position="12"/>
        <end position="28"/>
    </location>
</feature>
<dbReference type="InParanoid" id="A0A2H3DCS7"/>
<gene>
    <name evidence="9" type="ORF">ARMGADRAFT_929480</name>
</gene>
<sequence>VDKLSRERPLGNIFNFYVLLSILLQFALHKRRVMLVPDLIHHFRHGPIDLEAKSESSLLNIAIYLLGLSQQVSTFVINIQGRPFHEGISENNALWWGLASASAVAFSGATDFMHELNRWLQTVEMESFFKVRLTTSMIVDFDCWVIEVVCKYLFPTRTEEDSDAGKGEAGETRCAQQEVEKANGIGELEAKKNV</sequence>
<evidence type="ECO:0000256" key="8">
    <source>
        <dbReference type="SAM" id="Phobius"/>
    </source>
</evidence>
<dbReference type="GO" id="GO:0019829">
    <property type="term" value="F:ATPase-coupled monoatomic cation transmembrane transporter activity"/>
    <property type="evidence" value="ECO:0007669"/>
    <property type="project" value="TreeGrafter"/>
</dbReference>
<feature type="compositionally biased region" description="Basic and acidic residues" evidence="7">
    <location>
        <begin position="159"/>
        <end position="171"/>
    </location>
</feature>
<protein>
    <submittedName>
        <fullName evidence="9">Uncharacterized protein</fullName>
    </submittedName>
</protein>
<evidence type="ECO:0000256" key="4">
    <source>
        <dbReference type="ARBA" id="ARBA00022840"/>
    </source>
</evidence>
<reference evidence="10" key="1">
    <citation type="journal article" date="2017" name="Nat. Ecol. Evol.">
        <title>Genome expansion and lineage-specific genetic innovations in the forest pathogenic fungi Armillaria.</title>
        <authorList>
            <person name="Sipos G."/>
            <person name="Prasanna A.N."/>
            <person name="Walter M.C."/>
            <person name="O'Connor E."/>
            <person name="Balint B."/>
            <person name="Krizsan K."/>
            <person name="Kiss B."/>
            <person name="Hess J."/>
            <person name="Varga T."/>
            <person name="Slot J."/>
            <person name="Riley R."/>
            <person name="Boka B."/>
            <person name="Rigling D."/>
            <person name="Barry K."/>
            <person name="Lee J."/>
            <person name="Mihaltcheva S."/>
            <person name="LaButti K."/>
            <person name="Lipzen A."/>
            <person name="Waldron R."/>
            <person name="Moloney N.M."/>
            <person name="Sperisen C."/>
            <person name="Kredics L."/>
            <person name="Vagvoelgyi C."/>
            <person name="Patrignani A."/>
            <person name="Fitzpatrick D."/>
            <person name="Nagy I."/>
            <person name="Doyle S."/>
            <person name="Anderson J.B."/>
            <person name="Grigoriev I.V."/>
            <person name="Gueldener U."/>
            <person name="Muensterkoetter M."/>
            <person name="Nagy L.G."/>
        </authorList>
    </citation>
    <scope>NUCLEOTIDE SEQUENCE [LARGE SCALE GENOMIC DNA]</scope>
    <source>
        <strain evidence="10">Ar21-2</strain>
    </source>
</reference>
<evidence type="ECO:0000313" key="9">
    <source>
        <dbReference type="EMBL" id="PBK93025.1"/>
    </source>
</evidence>
<keyword evidence="8" id="KW-0812">Transmembrane</keyword>
<dbReference type="GO" id="GO:0006874">
    <property type="term" value="P:intracellular calcium ion homeostasis"/>
    <property type="evidence" value="ECO:0007669"/>
    <property type="project" value="TreeGrafter"/>
</dbReference>
<dbReference type="EMBL" id="KZ293657">
    <property type="protein sequence ID" value="PBK93025.1"/>
    <property type="molecule type" value="Genomic_DNA"/>
</dbReference>
<dbReference type="OrthoDB" id="48943at2759"/>
<evidence type="ECO:0000256" key="3">
    <source>
        <dbReference type="ARBA" id="ARBA00022741"/>
    </source>
</evidence>
<keyword evidence="10" id="KW-1185">Reference proteome</keyword>
<feature type="non-terminal residue" evidence="9">
    <location>
        <position position="1"/>
    </location>
</feature>
<proteinExistence type="predicted"/>
<evidence type="ECO:0000256" key="6">
    <source>
        <dbReference type="ARBA" id="ARBA00022967"/>
    </source>
</evidence>